<keyword evidence="8" id="KW-1185">Reference proteome</keyword>
<evidence type="ECO:0000313" key="7">
    <source>
        <dbReference type="EMBL" id="TNJ38955.1"/>
    </source>
</evidence>
<dbReference type="PROSITE" id="PS51186">
    <property type="entry name" value="GNAT"/>
    <property type="match status" value="1"/>
</dbReference>
<evidence type="ECO:0000256" key="4">
    <source>
        <dbReference type="ARBA" id="ARBA00023315"/>
    </source>
</evidence>
<dbReference type="SUPFAM" id="SSF55729">
    <property type="entry name" value="Acyl-CoA N-acyltransferases (Nat)"/>
    <property type="match status" value="1"/>
</dbReference>
<dbReference type="OrthoDB" id="9799147at2"/>
<keyword evidence="1" id="KW-0678">Repressor</keyword>
<organism evidence="7 8">
    <name type="scientific">Chlorobaculum thiosulfatiphilum</name>
    <name type="common">Chlorobium limicola f.sp. thiosulfatophilum</name>
    <dbReference type="NCBI Taxonomy" id="115852"/>
    <lineage>
        <taxon>Bacteria</taxon>
        <taxon>Pseudomonadati</taxon>
        <taxon>Chlorobiota</taxon>
        <taxon>Chlorobiia</taxon>
        <taxon>Chlorobiales</taxon>
        <taxon>Chlorobiaceae</taxon>
        <taxon>Chlorobaculum</taxon>
    </lineage>
</organism>
<accession>A0A5C4S6L5</accession>
<keyword evidence="2" id="KW-1277">Toxin-antitoxin system</keyword>
<evidence type="ECO:0000256" key="3">
    <source>
        <dbReference type="ARBA" id="ARBA00022679"/>
    </source>
</evidence>
<comment type="catalytic activity">
    <reaction evidence="5">
        <text>glycyl-tRNA(Gly) + acetyl-CoA = N-acetylglycyl-tRNA(Gly) + CoA + H(+)</text>
        <dbReference type="Rhea" id="RHEA:81867"/>
        <dbReference type="Rhea" id="RHEA-COMP:9683"/>
        <dbReference type="Rhea" id="RHEA-COMP:19766"/>
        <dbReference type="ChEBI" id="CHEBI:15378"/>
        <dbReference type="ChEBI" id="CHEBI:57287"/>
        <dbReference type="ChEBI" id="CHEBI:57288"/>
        <dbReference type="ChEBI" id="CHEBI:78522"/>
        <dbReference type="ChEBI" id="CHEBI:232036"/>
    </reaction>
</comment>
<dbReference type="PANTHER" id="PTHR36449">
    <property type="entry name" value="ACETYLTRANSFERASE-RELATED"/>
    <property type="match status" value="1"/>
</dbReference>
<keyword evidence="4" id="KW-0012">Acyltransferase</keyword>
<evidence type="ECO:0000313" key="8">
    <source>
        <dbReference type="Proteomes" id="UP000308271"/>
    </source>
</evidence>
<evidence type="ECO:0000259" key="6">
    <source>
        <dbReference type="PROSITE" id="PS51186"/>
    </source>
</evidence>
<comment type="caution">
    <text evidence="7">The sequence shown here is derived from an EMBL/GenBank/DDBJ whole genome shotgun (WGS) entry which is preliminary data.</text>
</comment>
<keyword evidence="3 7" id="KW-0808">Transferase</keyword>
<dbReference type="RefSeq" id="WP_139456905.1">
    <property type="nucleotide sequence ID" value="NZ_VDCH01000011.1"/>
</dbReference>
<reference evidence="7 8" key="1">
    <citation type="submission" date="2019-05" db="EMBL/GenBank/DDBJ databases">
        <title>Draft Whole-Genome sequence of the green sulfur bacterium Chlorobaculum thiosulfatiphilum DSM 249.</title>
        <authorList>
            <person name="Meyer T.E."/>
            <person name="Kyndt J.A."/>
        </authorList>
    </citation>
    <scope>NUCLEOTIDE SEQUENCE [LARGE SCALE GENOMIC DNA]</scope>
    <source>
        <strain evidence="7 8">DSM 249</strain>
    </source>
</reference>
<dbReference type="GO" id="GO:0016747">
    <property type="term" value="F:acyltransferase activity, transferring groups other than amino-acyl groups"/>
    <property type="evidence" value="ECO:0007669"/>
    <property type="project" value="InterPro"/>
</dbReference>
<dbReference type="InterPro" id="IPR000182">
    <property type="entry name" value="GNAT_dom"/>
</dbReference>
<evidence type="ECO:0000256" key="2">
    <source>
        <dbReference type="ARBA" id="ARBA00022649"/>
    </source>
</evidence>
<name>A0A5C4S6L5_CHLTI</name>
<dbReference type="Proteomes" id="UP000308271">
    <property type="component" value="Unassembled WGS sequence"/>
</dbReference>
<dbReference type="AlphaFoldDB" id="A0A5C4S6L5"/>
<dbReference type="Pfam" id="PF13673">
    <property type="entry name" value="Acetyltransf_10"/>
    <property type="match status" value="1"/>
</dbReference>
<evidence type="ECO:0000256" key="1">
    <source>
        <dbReference type="ARBA" id="ARBA00022491"/>
    </source>
</evidence>
<feature type="domain" description="N-acetyltransferase" evidence="6">
    <location>
        <begin position="26"/>
        <end position="161"/>
    </location>
</feature>
<gene>
    <name evidence="7" type="ORF">FGF66_06740</name>
</gene>
<sequence>MSTPPFSIVSFSREHPKAGFCCGTEILDRYFAERAAQDIKRNLARCFVAIDNEQQSIAGYYTLSAAQIPLTDLPEQLAKKMPRYGATPASRIGRLAIDKRYQGRGLGSALIADALKKSSDASMGVYALLVDSKDENASTFYQHHGFIPCLGKPQTLFLPLGTIGKL</sequence>
<dbReference type="InterPro" id="IPR016181">
    <property type="entry name" value="Acyl_CoA_acyltransferase"/>
</dbReference>
<dbReference type="EMBL" id="VDCH01000011">
    <property type="protein sequence ID" value="TNJ38955.1"/>
    <property type="molecule type" value="Genomic_DNA"/>
</dbReference>
<evidence type="ECO:0000256" key="5">
    <source>
        <dbReference type="ARBA" id="ARBA00049880"/>
    </source>
</evidence>
<proteinExistence type="predicted"/>
<dbReference type="PANTHER" id="PTHR36449:SF1">
    <property type="entry name" value="ACETYLTRANSFERASE"/>
    <property type="match status" value="1"/>
</dbReference>
<dbReference type="Gene3D" id="3.40.630.30">
    <property type="match status" value="1"/>
</dbReference>
<protein>
    <submittedName>
        <fullName evidence="7">GNAT family N-acetyltransferase</fullName>
    </submittedName>
</protein>
<dbReference type="CDD" id="cd04301">
    <property type="entry name" value="NAT_SF"/>
    <property type="match status" value="1"/>
</dbReference>